<comment type="caution">
    <text evidence="1">The sequence shown here is derived from an EMBL/GenBank/DDBJ whole genome shotgun (WGS) entry which is preliminary data.</text>
</comment>
<proteinExistence type="predicted"/>
<keyword evidence="2" id="KW-1185">Reference proteome</keyword>
<evidence type="ECO:0000313" key="1">
    <source>
        <dbReference type="EMBL" id="GFZ83865.1"/>
    </source>
</evidence>
<dbReference type="Proteomes" id="UP000627715">
    <property type="component" value="Unassembled WGS sequence"/>
</dbReference>
<sequence length="127" mass="13885">MLLETVVPALIPVAADGVRALFNKFTGGAGAKPANVNEVVALMAAETDRLKVIAEIDKAAPNVSGWVNNIRALQRPVATVMIIGGYLSTFWLVVEPEISESLASYAQMVTFYIFGDRTYMYFRKGRE</sequence>
<reference evidence="1" key="1">
    <citation type="journal article" date="2014" name="Int. J. Syst. Evol. Microbiol.">
        <title>Complete genome sequence of Corynebacterium casei LMG S-19264T (=DSM 44701T), isolated from a smear-ripened cheese.</title>
        <authorList>
            <consortium name="US DOE Joint Genome Institute (JGI-PGF)"/>
            <person name="Walter F."/>
            <person name="Albersmeier A."/>
            <person name="Kalinowski J."/>
            <person name="Ruckert C."/>
        </authorList>
    </citation>
    <scope>NUCLEOTIDE SEQUENCE</scope>
    <source>
        <strain evidence="1">CGMCC 1.15425</strain>
    </source>
</reference>
<name>A0A916VK04_9GAMM</name>
<accession>A0A916VK04</accession>
<dbReference type="AlphaFoldDB" id="A0A916VK04"/>
<dbReference type="RefSeq" id="WP_068811105.1">
    <property type="nucleotide sequence ID" value="NZ_BMIY01000015.1"/>
</dbReference>
<protein>
    <submittedName>
        <fullName evidence="1">Uncharacterized protein</fullName>
    </submittedName>
</protein>
<dbReference type="EMBL" id="BMIY01000015">
    <property type="protein sequence ID" value="GFZ83865.1"/>
    <property type="molecule type" value="Genomic_DNA"/>
</dbReference>
<dbReference type="OrthoDB" id="9911105at2"/>
<reference evidence="1" key="2">
    <citation type="submission" date="2020-09" db="EMBL/GenBank/DDBJ databases">
        <authorList>
            <person name="Sun Q."/>
            <person name="Zhou Y."/>
        </authorList>
    </citation>
    <scope>NUCLEOTIDE SEQUENCE</scope>
    <source>
        <strain evidence="1">CGMCC 1.15425</strain>
    </source>
</reference>
<evidence type="ECO:0000313" key="2">
    <source>
        <dbReference type="Proteomes" id="UP000627715"/>
    </source>
</evidence>
<gene>
    <name evidence="1" type="ORF">GCM10011403_29320</name>
</gene>
<organism evidence="1 2">
    <name type="scientific">Pseudohongiella nitratireducens</name>
    <dbReference type="NCBI Taxonomy" id="1768907"/>
    <lineage>
        <taxon>Bacteria</taxon>
        <taxon>Pseudomonadati</taxon>
        <taxon>Pseudomonadota</taxon>
        <taxon>Gammaproteobacteria</taxon>
        <taxon>Pseudomonadales</taxon>
        <taxon>Pseudohongiellaceae</taxon>
        <taxon>Pseudohongiella</taxon>
    </lineage>
</organism>